<dbReference type="OrthoDB" id="6660653at2"/>
<sequence>MIDPEIIREKVDEDETPILEFKRQWYWDNETPKEEMSGKWGEFIKDIISLSNGYLNFVGKDRYLIVGYCESESKIFEVNTHNIKILKDLRYFKKQLVQKLEKYTSPSLVTIDVELVELDSSSLLVFKIPSPCHVTELQSELKTKTRTLDQGAVLVRKGQDSDSIKLATITEIEELMDEFSRFKKEKQFTTSDSKKEDEKERSIEKTVQLYIDQNTSFSLDVGYPIKLNNWTENIVFELFRMSETFGVVREFLYLHESASQGKTLGYLKHNHLVSGFESLIVLTERPKLKDTEKRKTNIKKIFNTEHVFFIDEFGYEFLYKDCLLDYVKYNLPVYVDSLIDGDETENKPALEELKKWYLHEAAPLLVIKGYGGVGKTTLVKQFLDYIYDCSNNSGILFIDSNEIIDDLARLTNSNKKIDDIYDFYQVQIVKEDSSYRKFSKDLLKLSVDNGSLIIVLDGIDEVIAKLGSKFDVASFVESISNSYSSDLKKAKIIITCRDHFWDSLGNNIKIPEIILKPFNKGLAVEFFNQAFQNETSAVDKAMQLADKFATEQTSNGEKDSIYIPYVLDMIVYLINQKSEILSNTSLCKSNLLSEKLQNDFIIASVCEREIKKLDSLELDDQIKILMNISISKGEGLSLYDVKSVLNSVTRVSVDDQLIEKLKGHPLLVCSDNKLSFRYDFFNFYFKTVYVAHYLRMQDISYLDQITIEIIGSYIKYGNGFTEILCDRADFNDDLILFCIETIEELQNRCHAERNESNYSYQCAISSVFVFLLCAQQASDTNHSDVESRTKLMDKIFENTQEVRGLCLINIFGDNKNKLTFDFRKKVLVDCFFEQFEYFWDCPIDLETKFIDSTFKALEPRKGLTPTFYEGTFSKCCNTVGISDILNKRTVEIDGEAERVKDSLIKFFRLFYKRGNFYPKKQEQVRSKVFTAKLLPLLLKHKVVKDYIDPHKPTFKQYVITSEYFPVIKYLEQKSACIELERLVEILTKH</sequence>
<dbReference type="InterPro" id="IPR027417">
    <property type="entry name" value="P-loop_NTPase"/>
</dbReference>
<dbReference type="EMBL" id="LPUF01000001">
    <property type="protein sequence ID" value="OQK17262.1"/>
    <property type="molecule type" value="Genomic_DNA"/>
</dbReference>
<dbReference type="AlphaFoldDB" id="A0A1V8M6U7"/>
<organism evidence="3 4">
    <name type="scientific">Methyloprofundus sedimenti</name>
    <dbReference type="NCBI Taxonomy" id="1420851"/>
    <lineage>
        <taxon>Bacteria</taxon>
        <taxon>Pseudomonadati</taxon>
        <taxon>Pseudomonadota</taxon>
        <taxon>Gammaproteobacteria</taxon>
        <taxon>Methylococcales</taxon>
        <taxon>Methylococcaceae</taxon>
        <taxon>Methyloprofundus</taxon>
    </lineage>
</organism>
<dbReference type="RefSeq" id="WP_080521875.1">
    <property type="nucleotide sequence ID" value="NZ_LPUF01000001.1"/>
</dbReference>
<evidence type="ECO:0000313" key="4">
    <source>
        <dbReference type="Proteomes" id="UP000191980"/>
    </source>
</evidence>
<reference evidence="3 4" key="1">
    <citation type="submission" date="2015-12" db="EMBL/GenBank/DDBJ databases">
        <authorList>
            <person name="Shamseldin A."/>
            <person name="Moawad H."/>
            <person name="Abd El-Rahim W.M."/>
            <person name="Sadowsky M.J."/>
        </authorList>
    </citation>
    <scope>NUCLEOTIDE SEQUENCE [LARGE SCALE GENOMIC DNA]</scope>
    <source>
        <strain evidence="3 4">WF1</strain>
    </source>
</reference>
<evidence type="ECO:0000259" key="2">
    <source>
        <dbReference type="Pfam" id="PF24883"/>
    </source>
</evidence>
<comment type="caution">
    <text evidence="3">The sequence shown here is derived from an EMBL/GenBank/DDBJ whole genome shotgun (WGS) entry which is preliminary data.</text>
</comment>
<protein>
    <recommendedName>
        <fullName evidence="2">Nephrocystin 3-like N-terminal domain-containing protein</fullName>
    </recommendedName>
</protein>
<dbReference type="SUPFAM" id="SSF52540">
    <property type="entry name" value="P-loop containing nucleoside triphosphate hydrolases"/>
    <property type="match status" value="1"/>
</dbReference>
<keyword evidence="1" id="KW-0677">Repeat</keyword>
<keyword evidence="4" id="KW-1185">Reference proteome</keyword>
<dbReference type="STRING" id="1420851.AU255_05055"/>
<dbReference type="Pfam" id="PF24883">
    <property type="entry name" value="NPHP3_N"/>
    <property type="match status" value="1"/>
</dbReference>
<evidence type="ECO:0000256" key="1">
    <source>
        <dbReference type="ARBA" id="ARBA00022737"/>
    </source>
</evidence>
<dbReference type="PRINTS" id="PR00364">
    <property type="entry name" value="DISEASERSIST"/>
</dbReference>
<dbReference type="InterPro" id="IPR056884">
    <property type="entry name" value="NPHP3-like_N"/>
</dbReference>
<accession>A0A1V8M6U7</accession>
<name>A0A1V8M6U7_9GAMM</name>
<dbReference type="Gene3D" id="3.40.50.300">
    <property type="entry name" value="P-loop containing nucleotide triphosphate hydrolases"/>
    <property type="match status" value="1"/>
</dbReference>
<proteinExistence type="predicted"/>
<dbReference type="Proteomes" id="UP000191980">
    <property type="component" value="Unassembled WGS sequence"/>
</dbReference>
<evidence type="ECO:0000313" key="3">
    <source>
        <dbReference type="EMBL" id="OQK17262.1"/>
    </source>
</evidence>
<gene>
    <name evidence="3" type="ORF">AU255_05055</name>
</gene>
<feature type="domain" description="Nephrocystin 3-like N-terminal" evidence="2">
    <location>
        <begin position="351"/>
        <end position="497"/>
    </location>
</feature>